<dbReference type="RefSeq" id="WP_043136868.1">
    <property type="nucleotide sequence ID" value="NZ_JSUQ01000002.1"/>
</dbReference>
<dbReference type="AlphaFoldDB" id="A0A0B3RUF1"/>
<dbReference type="FunFam" id="3.40.50.300:FF:000127">
    <property type="entry name" value="Ribose import ATP-binding protein RbsA"/>
    <property type="match status" value="1"/>
</dbReference>
<keyword evidence="7 11" id="KW-0067">ATP-binding</keyword>
<keyword evidence="2" id="KW-0813">Transport</keyword>
<keyword evidence="3" id="KW-1003">Cell membrane</keyword>
<evidence type="ECO:0000313" key="12">
    <source>
        <dbReference type="Proteomes" id="UP000030960"/>
    </source>
</evidence>
<dbReference type="PANTHER" id="PTHR43790:SF4">
    <property type="entry name" value="GUANOSINE IMPORT ATP-BINDING PROTEIN NUPO"/>
    <property type="match status" value="1"/>
</dbReference>
<keyword evidence="5" id="KW-0677">Repeat</keyword>
<dbReference type="STRING" id="561184.SAMN05216376_107307"/>
<dbReference type="SUPFAM" id="SSF52540">
    <property type="entry name" value="P-loop containing nucleoside triphosphate hydrolases"/>
    <property type="match status" value="2"/>
</dbReference>
<dbReference type="CDD" id="cd03216">
    <property type="entry name" value="ABC_Carb_Monos_I"/>
    <property type="match status" value="1"/>
</dbReference>
<evidence type="ECO:0000256" key="2">
    <source>
        <dbReference type="ARBA" id="ARBA00022448"/>
    </source>
</evidence>
<evidence type="ECO:0000256" key="3">
    <source>
        <dbReference type="ARBA" id="ARBA00022475"/>
    </source>
</evidence>
<evidence type="ECO:0000256" key="9">
    <source>
        <dbReference type="ARBA" id="ARBA00023136"/>
    </source>
</evidence>
<dbReference type="PROSITE" id="PS50893">
    <property type="entry name" value="ABC_TRANSPORTER_2"/>
    <property type="match status" value="2"/>
</dbReference>
<dbReference type="CDD" id="cd03215">
    <property type="entry name" value="ABC_Carb_Monos_II"/>
    <property type="match status" value="1"/>
</dbReference>
<sequence length="515" mass="55407">MTPRLELRGISKSYPGVIANDDISLSVLPGEIHAVLGENGAGKSTLMKIIYGATPADRGQIVCDGKTLPEHGPAISRELGIEMVYQHFALFESITVVENIALSMPGKMDLKRLAVRIRDVSERYGLPIDPFRLVLSLSVGERQRVEIVRCLLRQPKLLILDEPTSVLTPQAVRTLFKTLRQLAAEGCSILYISHKLDEVRELCHSATVLRGGKVTGETDPRQATSAELARMMVGSDLPEMTVAPSELSQLPLLAVNNLSMASETATGTSLKSVNLEVYGGEIVGIAGVSGNGQGELAAAISGEKITSAAEDIILEGRAVGHLNAGRRRDLGLGFVPEERLGRGAVPPYELSENALLTAHRLGMVKHGMANRRKARDFASAVIEKYKVKASGPNAKAHGLSGGNLQKFIMGREIELAPKVLLVSQPTWGVDVGAAAFVRQTLIDLSRSGKAVIVISEELEELFEICDRLYVICNGELSPPLYRAETNIEEVGLLMTGTGPTCAASEEQMESIRHAV</sequence>
<dbReference type="Pfam" id="PF00005">
    <property type="entry name" value="ABC_tran"/>
    <property type="match status" value="2"/>
</dbReference>
<evidence type="ECO:0000256" key="4">
    <source>
        <dbReference type="ARBA" id="ARBA00022597"/>
    </source>
</evidence>
<dbReference type="GO" id="GO:0016887">
    <property type="term" value="F:ATP hydrolysis activity"/>
    <property type="evidence" value="ECO:0007669"/>
    <property type="project" value="InterPro"/>
</dbReference>
<feature type="domain" description="ABC transporter" evidence="10">
    <location>
        <begin position="5"/>
        <end position="236"/>
    </location>
</feature>
<name>A0A0B3RUF1_9RHOB</name>
<protein>
    <submittedName>
        <fullName evidence="11">Putative sugar ABC transporter, ATP-binding protein</fullName>
    </submittedName>
</protein>
<dbReference type="InterPro" id="IPR003439">
    <property type="entry name" value="ABC_transporter-like_ATP-bd"/>
</dbReference>
<dbReference type="InterPro" id="IPR017871">
    <property type="entry name" value="ABC_transporter-like_CS"/>
</dbReference>
<keyword evidence="9" id="KW-0472">Membrane</keyword>
<organism evidence="11 12">
    <name type="scientific">Mameliella alba</name>
    <dbReference type="NCBI Taxonomy" id="561184"/>
    <lineage>
        <taxon>Bacteria</taxon>
        <taxon>Pseudomonadati</taxon>
        <taxon>Pseudomonadota</taxon>
        <taxon>Alphaproteobacteria</taxon>
        <taxon>Rhodobacterales</taxon>
        <taxon>Roseobacteraceae</taxon>
        <taxon>Mameliella</taxon>
    </lineage>
</organism>
<dbReference type="GO" id="GO:0005524">
    <property type="term" value="F:ATP binding"/>
    <property type="evidence" value="ECO:0007669"/>
    <property type="project" value="UniProtKB-KW"/>
</dbReference>
<dbReference type="EMBL" id="JSUQ01000002">
    <property type="protein sequence ID" value="KHQ54605.1"/>
    <property type="molecule type" value="Genomic_DNA"/>
</dbReference>
<comment type="caution">
    <text evidence="11">The sequence shown here is derived from an EMBL/GenBank/DDBJ whole genome shotgun (WGS) entry which is preliminary data.</text>
</comment>
<proteinExistence type="predicted"/>
<dbReference type="PANTHER" id="PTHR43790">
    <property type="entry name" value="CARBOHYDRATE TRANSPORT ATP-BINDING PROTEIN MG119-RELATED"/>
    <property type="match status" value="1"/>
</dbReference>
<keyword evidence="4" id="KW-0762">Sugar transport</keyword>
<keyword evidence="8" id="KW-1278">Translocase</keyword>
<comment type="subcellular location">
    <subcellularLocation>
        <location evidence="1">Cell membrane</location>
        <topology evidence="1">Peripheral membrane protein</topology>
    </subcellularLocation>
</comment>
<dbReference type="PROSITE" id="PS00211">
    <property type="entry name" value="ABC_TRANSPORTER_1"/>
    <property type="match status" value="2"/>
</dbReference>
<keyword evidence="6" id="KW-0547">Nucleotide-binding</keyword>
<accession>A0A0B3RUF1</accession>
<evidence type="ECO:0000256" key="5">
    <source>
        <dbReference type="ARBA" id="ARBA00022737"/>
    </source>
</evidence>
<keyword evidence="12" id="KW-1185">Reference proteome</keyword>
<dbReference type="SMART" id="SM00382">
    <property type="entry name" value="AAA"/>
    <property type="match status" value="1"/>
</dbReference>
<dbReference type="InterPro" id="IPR050107">
    <property type="entry name" value="ABC_carbohydrate_import_ATPase"/>
</dbReference>
<dbReference type="GO" id="GO:0005886">
    <property type="term" value="C:plasma membrane"/>
    <property type="evidence" value="ECO:0007669"/>
    <property type="project" value="UniProtKB-SubCell"/>
</dbReference>
<feature type="domain" description="ABC transporter" evidence="10">
    <location>
        <begin position="253"/>
        <end position="498"/>
    </location>
</feature>
<evidence type="ECO:0000313" key="11">
    <source>
        <dbReference type="EMBL" id="KHQ54605.1"/>
    </source>
</evidence>
<evidence type="ECO:0000256" key="6">
    <source>
        <dbReference type="ARBA" id="ARBA00022741"/>
    </source>
</evidence>
<reference evidence="11 12" key="1">
    <citation type="submission" date="2014-10" db="EMBL/GenBank/DDBJ databases">
        <title>Genome sequence of Ponticoccus sp. strain UMTAT08 isolated from clonal culture of toxic dinoflagellate Alexandrium tamiyavanichii.</title>
        <authorList>
            <person name="Gan H.Y."/>
            <person name="Muhd D.-D."/>
            <person name="Mohd Noor M.E."/>
            <person name="Yeong Y.S."/>
            <person name="Usup G."/>
        </authorList>
    </citation>
    <scope>NUCLEOTIDE SEQUENCE [LARGE SCALE GENOMIC DNA]</scope>
    <source>
        <strain evidence="11 12">UMTAT08</strain>
    </source>
</reference>
<dbReference type="Proteomes" id="UP000030960">
    <property type="component" value="Unassembled WGS sequence"/>
</dbReference>
<dbReference type="InterPro" id="IPR003593">
    <property type="entry name" value="AAA+_ATPase"/>
</dbReference>
<dbReference type="PATRIC" id="fig|1515334.3.peg.443"/>
<evidence type="ECO:0000256" key="1">
    <source>
        <dbReference type="ARBA" id="ARBA00004202"/>
    </source>
</evidence>
<evidence type="ECO:0000259" key="10">
    <source>
        <dbReference type="PROSITE" id="PS50893"/>
    </source>
</evidence>
<dbReference type="Gene3D" id="3.40.50.300">
    <property type="entry name" value="P-loop containing nucleotide triphosphate hydrolases"/>
    <property type="match status" value="2"/>
</dbReference>
<dbReference type="InterPro" id="IPR027417">
    <property type="entry name" value="P-loop_NTPase"/>
</dbReference>
<gene>
    <name evidence="11" type="ORF">OA50_00439</name>
</gene>
<dbReference type="OrthoDB" id="9805029at2"/>
<evidence type="ECO:0000256" key="8">
    <source>
        <dbReference type="ARBA" id="ARBA00022967"/>
    </source>
</evidence>
<evidence type="ECO:0000256" key="7">
    <source>
        <dbReference type="ARBA" id="ARBA00022840"/>
    </source>
</evidence>